<dbReference type="SUPFAM" id="SSF52166">
    <property type="entry name" value="Ribosomal protein L4"/>
    <property type="match status" value="1"/>
</dbReference>
<keyword evidence="5" id="KW-0687">Ribonucleoprotein</keyword>
<protein>
    <recommendedName>
        <fullName evidence="6">Large ribosomal subunit protein uL4c</fullName>
    </recommendedName>
    <alternativeName>
        <fullName evidence="7">50S ribosomal protein L4, chloroplastic</fullName>
    </alternativeName>
</protein>
<dbReference type="OrthoDB" id="275876at2759"/>
<evidence type="ECO:0000256" key="2">
    <source>
        <dbReference type="ARBA" id="ARBA00022730"/>
    </source>
</evidence>
<dbReference type="AlphaFoldDB" id="A0A1Y1I2W1"/>
<comment type="similarity">
    <text evidence="1">Belongs to the universal ribosomal protein uL4 family.</text>
</comment>
<evidence type="ECO:0000256" key="5">
    <source>
        <dbReference type="ARBA" id="ARBA00023274"/>
    </source>
</evidence>
<organism evidence="9 10">
    <name type="scientific">Klebsormidium nitens</name>
    <name type="common">Green alga</name>
    <name type="synonym">Ulothrix nitens</name>
    <dbReference type="NCBI Taxonomy" id="105231"/>
    <lineage>
        <taxon>Eukaryota</taxon>
        <taxon>Viridiplantae</taxon>
        <taxon>Streptophyta</taxon>
        <taxon>Klebsormidiophyceae</taxon>
        <taxon>Klebsormidiales</taxon>
        <taxon>Klebsormidiaceae</taxon>
        <taxon>Klebsormidium</taxon>
    </lineage>
</organism>
<dbReference type="PANTHER" id="PTHR10746:SF17">
    <property type="entry name" value="LARGE RIBOSOMAL SUBUNIT PROTEIN UL4C"/>
    <property type="match status" value="1"/>
</dbReference>
<evidence type="ECO:0000256" key="1">
    <source>
        <dbReference type="ARBA" id="ARBA00010528"/>
    </source>
</evidence>
<keyword evidence="10" id="KW-1185">Reference proteome</keyword>
<keyword evidence="2" id="KW-0699">rRNA-binding</keyword>
<dbReference type="InterPro" id="IPR002136">
    <property type="entry name" value="Ribosomal_uL4"/>
</dbReference>
<keyword evidence="3" id="KW-0694">RNA-binding</keyword>
<dbReference type="GO" id="GO:0019843">
    <property type="term" value="F:rRNA binding"/>
    <property type="evidence" value="ECO:0007669"/>
    <property type="project" value="UniProtKB-KW"/>
</dbReference>
<sequence length="300" mass="32203">MATAAVARTVGSAGGVSCRAKASVCSSSRPFLAFSGLKSNTLLLKQQRDAFQLARCNKRTAGVVMAATLDLLDFSGKPLGTETLDLNAARPETARAVVHRGLITELQNKRQGNAHTKTRSEVRGGGRKPYKQKGTGNARRGSTRSPLIVGGGVAFGPRSKSWRIKMNKKEKRLSISTALQSAATSTVVVEDFDDKFEEPSTKKMISALQSWGVAAEEEHVLLLLHAPIPRAVAKSISNINNAKVMTPGAVNLYDILRADKLVITKSMLQHLNERYPPKGALAEEDESEEEPAAEAAEEAA</sequence>
<dbReference type="GO" id="GO:1990904">
    <property type="term" value="C:ribonucleoprotein complex"/>
    <property type="evidence" value="ECO:0007669"/>
    <property type="project" value="UniProtKB-KW"/>
</dbReference>
<keyword evidence="4 9" id="KW-0689">Ribosomal protein</keyword>
<dbReference type="InterPro" id="IPR023574">
    <property type="entry name" value="Ribosomal_uL4_dom_sf"/>
</dbReference>
<evidence type="ECO:0000313" key="9">
    <source>
        <dbReference type="EMBL" id="GAQ83749.1"/>
    </source>
</evidence>
<evidence type="ECO:0000256" key="8">
    <source>
        <dbReference type="SAM" id="MobiDB-lite"/>
    </source>
</evidence>
<dbReference type="PANTHER" id="PTHR10746">
    <property type="entry name" value="50S RIBOSOMAL PROTEIN L4"/>
    <property type="match status" value="1"/>
</dbReference>
<dbReference type="OMA" id="SMFFMTE"/>
<dbReference type="NCBIfam" id="TIGR03953">
    <property type="entry name" value="rplD_bact"/>
    <property type="match status" value="1"/>
</dbReference>
<evidence type="ECO:0000256" key="4">
    <source>
        <dbReference type="ARBA" id="ARBA00022980"/>
    </source>
</evidence>
<evidence type="ECO:0000256" key="7">
    <source>
        <dbReference type="ARBA" id="ARBA00035387"/>
    </source>
</evidence>
<dbReference type="Pfam" id="PF00573">
    <property type="entry name" value="Ribosomal_L4"/>
    <property type="match status" value="1"/>
</dbReference>
<dbReference type="GO" id="GO:0005840">
    <property type="term" value="C:ribosome"/>
    <property type="evidence" value="ECO:0007669"/>
    <property type="project" value="UniProtKB-KW"/>
</dbReference>
<dbReference type="Gene3D" id="3.40.1370.10">
    <property type="match status" value="1"/>
</dbReference>
<dbReference type="EMBL" id="DF237109">
    <property type="protein sequence ID" value="GAQ83749.1"/>
    <property type="molecule type" value="Genomic_DNA"/>
</dbReference>
<feature type="compositionally biased region" description="Acidic residues" evidence="8">
    <location>
        <begin position="282"/>
        <end position="300"/>
    </location>
</feature>
<dbReference type="InterPro" id="IPR013005">
    <property type="entry name" value="Ribosomal_uL4-like"/>
</dbReference>
<dbReference type="Proteomes" id="UP000054558">
    <property type="component" value="Unassembled WGS sequence"/>
</dbReference>
<gene>
    <name evidence="9" type="ORF">KFL_001600190</name>
</gene>
<dbReference type="GO" id="GO:0003735">
    <property type="term" value="F:structural constituent of ribosome"/>
    <property type="evidence" value="ECO:0000318"/>
    <property type="project" value="GO_Central"/>
</dbReference>
<dbReference type="HAMAP" id="MF_01328_B">
    <property type="entry name" value="Ribosomal_uL4_B"/>
    <property type="match status" value="1"/>
</dbReference>
<accession>A0A1Y1I2W1</accession>
<dbReference type="GO" id="GO:0006412">
    <property type="term" value="P:translation"/>
    <property type="evidence" value="ECO:0007669"/>
    <property type="project" value="InterPro"/>
</dbReference>
<evidence type="ECO:0000256" key="3">
    <source>
        <dbReference type="ARBA" id="ARBA00022884"/>
    </source>
</evidence>
<proteinExistence type="inferred from homology"/>
<feature type="region of interest" description="Disordered" evidence="8">
    <location>
        <begin position="110"/>
        <end position="143"/>
    </location>
</feature>
<reference evidence="9 10" key="1">
    <citation type="journal article" date="2014" name="Nat. Commun.">
        <title>Klebsormidium flaccidum genome reveals primary factors for plant terrestrial adaptation.</title>
        <authorList>
            <person name="Hori K."/>
            <person name="Maruyama F."/>
            <person name="Fujisawa T."/>
            <person name="Togashi T."/>
            <person name="Yamamoto N."/>
            <person name="Seo M."/>
            <person name="Sato S."/>
            <person name="Yamada T."/>
            <person name="Mori H."/>
            <person name="Tajima N."/>
            <person name="Moriyama T."/>
            <person name="Ikeuchi M."/>
            <person name="Watanabe M."/>
            <person name="Wada H."/>
            <person name="Kobayashi K."/>
            <person name="Saito M."/>
            <person name="Masuda T."/>
            <person name="Sasaki-Sekimoto Y."/>
            <person name="Mashiguchi K."/>
            <person name="Awai K."/>
            <person name="Shimojima M."/>
            <person name="Masuda S."/>
            <person name="Iwai M."/>
            <person name="Nobusawa T."/>
            <person name="Narise T."/>
            <person name="Kondo S."/>
            <person name="Saito H."/>
            <person name="Sato R."/>
            <person name="Murakawa M."/>
            <person name="Ihara Y."/>
            <person name="Oshima-Yamada Y."/>
            <person name="Ohtaka K."/>
            <person name="Satoh M."/>
            <person name="Sonobe K."/>
            <person name="Ishii M."/>
            <person name="Ohtani R."/>
            <person name="Kanamori-Sato M."/>
            <person name="Honoki R."/>
            <person name="Miyazaki D."/>
            <person name="Mochizuki H."/>
            <person name="Umetsu J."/>
            <person name="Higashi K."/>
            <person name="Shibata D."/>
            <person name="Kamiya Y."/>
            <person name="Sato N."/>
            <person name="Nakamura Y."/>
            <person name="Tabata S."/>
            <person name="Ida S."/>
            <person name="Kurokawa K."/>
            <person name="Ohta H."/>
        </authorList>
    </citation>
    <scope>NUCLEOTIDE SEQUENCE [LARGE SCALE GENOMIC DNA]</scope>
    <source>
        <strain evidence="9 10">NIES-2285</strain>
    </source>
</reference>
<feature type="region of interest" description="Disordered" evidence="8">
    <location>
        <begin position="274"/>
        <end position="300"/>
    </location>
</feature>
<name>A0A1Y1I2W1_KLENI</name>
<evidence type="ECO:0000313" key="10">
    <source>
        <dbReference type="Proteomes" id="UP000054558"/>
    </source>
</evidence>
<evidence type="ECO:0000256" key="6">
    <source>
        <dbReference type="ARBA" id="ARBA00035208"/>
    </source>
</evidence>
<dbReference type="STRING" id="105231.A0A1Y1I2W1"/>